<proteinExistence type="predicted"/>
<dbReference type="PATRIC" id="fig|46429.4.peg.560"/>
<protein>
    <submittedName>
        <fullName evidence="1">Uncharacterized protein</fullName>
    </submittedName>
</protein>
<evidence type="ECO:0000313" key="2">
    <source>
        <dbReference type="Proteomes" id="UP000028411"/>
    </source>
</evidence>
<dbReference type="eggNOG" id="ENOG503153F">
    <property type="taxonomic scope" value="Bacteria"/>
</dbReference>
<evidence type="ECO:0000313" key="1">
    <source>
        <dbReference type="EMBL" id="KEQ55022.1"/>
    </source>
</evidence>
<reference evidence="1 2" key="1">
    <citation type="submission" date="2014-02" db="EMBL/GenBank/DDBJ databases">
        <title>Whole genome sequence of Sphingobium chlorophenolicum NBRC 16172.</title>
        <authorList>
            <person name="Gan H.M."/>
            <person name="Gan H.Y."/>
            <person name="Chew T.H."/>
            <person name="Savka M.A."/>
        </authorList>
    </citation>
    <scope>NUCLEOTIDE SEQUENCE [LARGE SCALE GENOMIC DNA]</scope>
    <source>
        <strain evidence="1 2">NBRC 16172</strain>
    </source>
</reference>
<dbReference type="AlphaFoldDB" id="A0A081RIJ9"/>
<comment type="caution">
    <text evidence="1">The sequence shown here is derived from an EMBL/GenBank/DDBJ whole genome shotgun (WGS) entry which is preliminary data.</text>
</comment>
<dbReference type="RefSeq" id="WP_010409232.1">
    <property type="nucleotide sequence ID" value="NZ_JFHR01000003.1"/>
</dbReference>
<name>A0A081RIJ9_SPHCR</name>
<organism evidence="1 2">
    <name type="scientific">Sphingobium chlorophenolicum</name>
    <dbReference type="NCBI Taxonomy" id="46429"/>
    <lineage>
        <taxon>Bacteria</taxon>
        <taxon>Pseudomonadati</taxon>
        <taxon>Pseudomonadota</taxon>
        <taxon>Alphaproteobacteria</taxon>
        <taxon>Sphingomonadales</taxon>
        <taxon>Sphingomonadaceae</taxon>
        <taxon>Sphingobium</taxon>
    </lineage>
</organism>
<sequence length="64" mass="6849">MRPIAVSGNESTTVALDVANWSAVQAMVERLDDRAVIAIYELAEGAGPVADLAAAQMEKRNLDY</sequence>
<gene>
    <name evidence="1" type="ORF">BV95_00571</name>
</gene>
<accession>A0A081RIJ9</accession>
<dbReference type="EMBL" id="JFHR01000003">
    <property type="protein sequence ID" value="KEQ55022.1"/>
    <property type="molecule type" value="Genomic_DNA"/>
</dbReference>
<dbReference type="Proteomes" id="UP000028411">
    <property type="component" value="Unassembled WGS sequence"/>
</dbReference>
<dbReference type="OrthoDB" id="7573390at2"/>